<name>A0A812PLV0_9DINO</name>
<reference evidence="2" key="1">
    <citation type="submission" date="2021-02" db="EMBL/GenBank/DDBJ databases">
        <authorList>
            <person name="Dougan E. K."/>
            <person name="Rhodes N."/>
            <person name="Thang M."/>
            <person name="Chan C."/>
        </authorList>
    </citation>
    <scope>NUCLEOTIDE SEQUENCE</scope>
</reference>
<feature type="region of interest" description="Disordered" evidence="1">
    <location>
        <begin position="146"/>
        <end position="185"/>
    </location>
</feature>
<evidence type="ECO:0000313" key="2">
    <source>
        <dbReference type="EMBL" id="CAE7340081.1"/>
    </source>
</evidence>
<sequence>MAPKNRKGNTATWKGESQEAGCDIRGINEAWDCDAELRGRLRKGGPLMHEQSGLVCDNHVCTLNKSLLLPLLCKMGTCDRKLPSVADLRSEMHILFTESKRTGPDVQQSITGDSVHVRKLLSHVKAKCRREEVDVPVLSRRDQFCLKKNTKGKKKRGPKANRGKGKGATATLKKAKSMSPSKRKRVMMKVWPVATLKVRPSATVDSLDHGPGGESEEEPAKGKRGKTAAAAKPSKALPSPKAKAKAKGKAKAKSMPAKTAAKPKAKSTAKKASPKKSESPEASKSGDKRKAYPNLTPSEILRWYFEAGNEKEVVAVVADFATGWQDGECNAKFKADLKASLPELWQVGLTMYWTRAGAGTLHKASGKELGNFASGGARRELSWATKMSAAAKVASMFGFMVDSLVYEGYMSEDDLPGSDLIEEMKNIFKNILCDALSEMAV</sequence>
<feature type="compositionally biased region" description="Basic residues" evidence="1">
    <location>
        <begin position="173"/>
        <end position="185"/>
    </location>
</feature>
<proteinExistence type="predicted"/>
<dbReference type="EMBL" id="CAJNDS010002124">
    <property type="protein sequence ID" value="CAE7340081.1"/>
    <property type="molecule type" value="Genomic_DNA"/>
</dbReference>
<dbReference type="OrthoDB" id="436440at2759"/>
<evidence type="ECO:0000256" key="1">
    <source>
        <dbReference type="SAM" id="MobiDB-lite"/>
    </source>
</evidence>
<feature type="compositionally biased region" description="Basic and acidic residues" evidence="1">
    <location>
        <begin position="275"/>
        <end position="290"/>
    </location>
</feature>
<dbReference type="Proteomes" id="UP000604046">
    <property type="component" value="Unassembled WGS sequence"/>
</dbReference>
<comment type="caution">
    <text evidence="2">The sequence shown here is derived from an EMBL/GenBank/DDBJ whole genome shotgun (WGS) entry which is preliminary data.</text>
</comment>
<protein>
    <submittedName>
        <fullName evidence="2">Uncharacterized protein</fullName>
    </submittedName>
</protein>
<feature type="compositionally biased region" description="Basic residues" evidence="1">
    <location>
        <begin position="242"/>
        <end position="252"/>
    </location>
</feature>
<feature type="compositionally biased region" description="Basic residues" evidence="1">
    <location>
        <begin position="148"/>
        <end position="165"/>
    </location>
</feature>
<accession>A0A812PLV0</accession>
<keyword evidence="3" id="KW-1185">Reference proteome</keyword>
<feature type="compositionally biased region" description="Basic residues" evidence="1">
    <location>
        <begin position="261"/>
        <end position="274"/>
    </location>
</feature>
<feature type="compositionally biased region" description="Low complexity" evidence="1">
    <location>
        <begin position="227"/>
        <end position="241"/>
    </location>
</feature>
<gene>
    <name evidence="2" type="ORF">SNAT2548_LOCUS17794</name>
</gene>
<feature type="region of interest" description="Disordered" evidence="1">
    <location>
        <begin position="202"/>
        <end position="292"/>
    </location>
</feature>
<evidence type="ECO:0000313" key="3">
    <source>
        <dbReference type="Proteomes" id="UP000604046"/>
    </source>
</evidence>
<dbReference type="AlphaFoldDB" id="A0A812PLV0"/>
<organism evidence="2 3">
    <name type="scientific">Symbiodinium natans</name>
    <dbReference type="NCBI Taxonomy" id="878477"/>
    <lineage>
        <taxon>Eukaryota</taxon>
        <taxon>Sar</taxon>
        <taxon>Alveolata</taxon>
        <taxon>Dinophyceae</taxon>
        <taxon>Suessiales</taxon>
        <taxon>Symbiodiniaceae</taxon>
        <taxon>Symbiodinium</taxon>
    </lineage>
</organism>